<protein>
    <submittedName>
        <fullName evidence="1">Uncharacterized protein</fullName>
    </submittedName>
</protein>
<evidence type="ECO:0000313" key="2">
    <source>
        <dbReference type="Proteomes" id="UP000790709"/>
    </source>
</evidence>
<sequence length="470" mass="52782">MVQFLDLPLELLPLVFSHVVRPQHLAVLCLVNRSFHTFALPRLYQRVFIYAWHKKLKYIGCLRKIALLFRTLAECAHLAKFVEKIEIRDFPKALSSSVHTGLMDLCTRGIQNCVNLRSCTWTRDGSINSAVLCSLQTCHNLQELEINGHDTGAYNPITLVQFQRLSKISLIMPSVHVLEVLPSWMSVTGATLRNLTLIFKSSPLLTDTLLEHIAPSLTELDHLHITGCPKVTHHGIGALVTTNRRGLVGLGLEGLSHSFDMAEFTRQCSKNDAIRRLRAITVTVDAQTPLQTWMGDVTALLSVASLENFQIYATSPLTKVQVTDEFWRSIVNTHAKHLTRLSVHRMQISINALLDICSRCSLLEQIFVVAERHDLDAVAQCLARVRKLRIAHVNFPLESSEHVAPSLLMHDVLSVVRQCSPTMTQIGCNTRVWQVNRSVSVRANGDMVMEASLAPYENPDVPEPFLVMRT</sequence>
<dbReference type="EMBL" id="MU266348">
    <property type="protein sequence ID" value="KAH7928874.1"/>
    <property type="molecule type" value="Genomic_DNA"/>
</dbReference>
<gene>
    <name evidence="1" type="ORF">BV22DRAFT_1146203</name>
</gene>
<keyword evidence="2" id="KW-1185">Reference proteome</keyword>
<proteinExistence type="predicted"/>
<dbReference type="Proteomes" id="UP000790709">
    <property type="component" value="Unassembled WGS sequence"/>
</dbReference>
<evidence type="ECO:0000313" key="1">
    <source>
        <dbReference type="EMBL" id="KAH7928874.1"/>
    </source>
</evidence>
<reference evidence="1" key="1">
    <citation type="journal article" date="2021" name="New Phytol.">
        <title>Evolutionary innovations through gain and loss of genes in the ectomycorrhizal Boletales.</title>
        <authorList>
            <person name="Wu G."/>
            <person name="Miyauchi S."/>
            <person name="Morin E."/>
            <person name="Kuo A."/>
            <person name="Drula E."/>
            <person name="Varga T."/>
            <person name="Kohler A."/>
            <person name="Feng B."/>
            <person name="Cao Y."/>
            <person name="Lipzen A."/>
            <person name="Daum C."/>
            <person name="Hundley H."/>
            <person name="Pangilinan J."/>
            <person name="Johnson J."/>
            <person name="Barry K."/>
            <person name="LaButti K."/>
            <person name="Ng V."/>
            <person name="Ahrendt S."/>
            <person name="Min B."/>
            <person name="Choi I.G."/>
            <person name="Park H."/>
            <person name="Plett J.M."/>
            <person name="Magnuson J."/>
            <person name="Spatafora J.W."/>
            <person name="Nagy L.G."/>
            <person name="Henrissat B."/>
            <person name="Grigoriev I.V."/>
            <person name="Yang Z.L."/>
            <person name="Xu J."/>
            <person name="Martin F.M."/>
        </authorList>
    </citation>
    <scope>NUCLEOTIDE SEQUENCE</scope>
    <source>
        <strain evidence="1">KUC20120723A-06</strain>
    </source>
</reference>
<organism evidence="1 2">
    <name type="scientific">Leucogyrophana mollusca</name>
    <dbReference type="NCBI Taxonomy" id="85980"/>
    <lineage>
        <taxon>Eukaryota</taxon>
        <taxon>Fungi</taxon>
        <taxon>Dikarya</taxon>
        <taxon>Basidiomycota</taxon>
        <taxon>Agaricomycotina</taxon>
        <taxon>Agaricomycetes</taxon>
        <taxon>Agaricomycetidae</taxon>
        <taxon>Boletales</taxon>
        <taxon>Boletales incertae sedis</taxon>
        <taxon>Leucogyrophana</taxon>
    </lineage>
</organism>
<accession>A0ACB8BTA2</accession>
<comment type="caution">
    <text evidence="1">The sequence shown here is derived from an EMBL/GenBank/DDBJ whole genome shotgun (WGS) entry which is preliminary data.</text>
</comment>
<name>A0ACB8BTA2_9AGAM</name>